<evidence type="ECO:0000313" key="2">
    <source>
        <dbReference type="EMBL" id="MCX8525728.1"/>
    </source>
</evidence>
<protein>
    <submittedName>
        <fullName evidence="2">DUF2975 domain-containing protein</fullName>
    </submittedName>
</protein>
<evidence type="ECO:0000256" key="1">
    <source>
        <dbReference type="SAM" id="Phobius"/>
    </source>
</evidence>
<accession>A0ABT3XVT5</accession>
<dbReference type="Proteomes" id="UP001073122">
    <property type="component" value="Unassembled WGS sequence"/>
</dbReference>
<dbReference type="EMBL" id="JAOVZW010000023">
    <property type="protein sequence ID" value="MCX8525728.1"/>
    <property type="molecule type" value="Genomic_DNA"/>
</dbReference>
<keyword evidence="1" id="KW-0812">Transmembrane</keyword>
<organism evidence="2 3">
    <name type="scientific">Chryseobacterium formosus</name>
    <dbReference type="NCBI Taxonomy" id="1537363"/>
    <lineage>
        <taxon>Bacteria</taxon>
        <taxon>Pseudomonadati</taxon>
        <taxon>Bacteroidota</taxon>
        <taxon>Flavobacteriia</taxon>
        <taxon>Flavobacteriales</taxon>
        <taxon>Weeksellaceae</taxon>
        <taxon>Chryseobacterium group</taxon>
        <taxon>Chryseobacterium</taxon>
    </lineage>
</organism>
<keyword evidence="3" id="KW-1185">Reference proteome</keyword>
<name>A0ABT3XVT5_9FLAO</name>
<feature type="transmembrane region" description="Helical" evidence="1">
    <location>
        <begin position="61"/>
        <end position="78"/>
    </location>
</feature>
<keyword evidence="1" id="KW-0472">Membrane</keyword>
<comment type="caution">
    <text evidence="2">The sequence shown here is derived from an EMBL/GenBank/DDBJ whole genome shotgun (WGS) entry which is preliminary data.</text>
</comment>
<dbReference type="Pfam" id="PF11188">
    <property type="entry name" value="DUF2975"/>
    <property type="match status" value="1"/>
</dbReference>
<feature type="transmembrane region" description="Helical" evidence="1">
    <location>
        <begin position="99"/>
        <end position="121"/>
    </location>
</feature>
<gene>
    <name evidence="2" type="ORF">OF897_17575</name>
</gene>
<keyword evidence="1" id="KW-1133">Transmembrane helix</keyword>
<dbReference type="InterPro" id="IPR021354">
    <property type="entry name" value="DUF2975"/>
</dbReference>
<reference evidence="2" key="1">
    <citation type="submission" date="2022-10" db="EMBL/GenBank/DDBJ databases">
        <title>Chryseobacterium sp. nov., a novel bacterial species.</title>
        <authorList>
            <person name="Cao Y."/>
        </authorList>
    </citation>
    <scope>NUCLEOTIDE SEQUENCE</scope>
    <source>
        <strain evidence="2">CCTCC AB2015118</strain>
    </source>
</reference>
<proteinExistence type="predicted"/>
<feature type="transmembrane region" description="Helical" evidence="1">
    <location>
        <begin position="127"/>
        <end position="150"/>
    </location>
</feature>
<evidence type="ECO:0000313" key="3">
    <source>
        <dbReference type="Proteomes" id="UP001073122"/>
    </source>
</evidence>
<dbReference type="RefSeq" id="WP_267266981.1">
    <property type="nucleotide sequence ID" value="NZ_JAOVZW010000023.1"/>
</dbReference>
<sequence>MTFLFGVSYYNYTYSEHLLPEVIEMGKSKGNYSPQFDIYFIFKYPFSNQQMMMGFFTKQTVLFHSFQNIFFCLFFFFLHKIFNHLTNHKLFTEKIIQQLKIFSIINILYAPLYFFIWLYLFNAHLDSSMLITCFIFFFLGITMYFTSAFFKRGYQLQSENDLTI</sequence>